<dbReference type="InterPro" id="IPR045467">
    <property type="entry name" value="DUF6497"/>
</dbReference>
<proteinExistence type="predicted"/>
<evidence type="ECO:0000313" key="2">
    <source>
        <dbReference type="Proteomes" id="UP000243507"/>
    </source>
</evidence>
<dbReference type="Proteomes" id="UP000243507">
    <property type="component" value="Unassembled WGS sequence"/>
</dbReference>
<name>A0A2A4CP04_9RHOB</name>
<dbReference type="Pfam" id="PF20107">
    <property type="entry name" value="DUF6497"/>
    <property type="match status" value="1"/>
</dbReference>
<comment type="caution">
    <text evidence="1">The sequence shown here is derived from an EMBL/GenBank/DDBJ whole genome shotgun (WGS) entry which is preliminary data.</text>
</comment>
<dbReference type="OrthoDB" id="7862028at2"/>
<dbReference type="EMBL" id="NTJD01000002">
    <property type="protein sequence ID" value="PCD77723.1"/>
    <property type="molecule type" value="Genomic_DNA"/>
</dbReference>
<keyword evidence="2" id="KW-1185">Reference proteome</keyword>
<protein>
    <submittedName>
        <fullName evidence="1">Acetolactate synthase</fullName>
    </submittedName>
</protein>
<sequence>MGERGDGPEGTFGDAIEVPSGQKLWWIDVQHTAPGSEGLTYRFRFLAPQIGGQGALSVDVALLDIEALCGSFVAPRLANLGPQVEQVVISLSDRIVPFGEAAPEAVQYFEAFSVEDGACTWELF</sequence>
<evidence type="ECO:0000313" key="1">
    <source>
        <dbReference type="EMBL" id="PCD77723.1"/>
    </source>
</evidence>
<accession>A0A2A4CP04</accession>
<gene>
    <name evidence="1" type="ORF">CLN94_03020</name>
</gene>
<dbReference type="AlphaFoldDB" id="A0A2A4CP04"/>
<reference evidence="1 2" key="1">
    <citation type="submission" date="2017-09" db="EMBL/GenBank/DDBJ databases">
        <title>A multilocus sequence analysis scheme for characterization of bacteria in the genus Thioclava.</title>
        <authorList>
            <person name="Liu Y."/>
            <person name="Shao Z."/>
        </authorList>
    </citation>
    <scope>NUCLEOTIDE SEQUENCE [LARGE SCALE GENOMIC DNA]</scope>
    <source>
        <strain evidence="1 2">CAU 1312</strain>
    </source>
</reference>
<organism evidence="1 2">
    <name type="scientific">Pseudothioclava arenosa</name>
    <dbReference type="NCBI Taxonomy" id="1795308"/>
    <lineage>
        <taxon>Bacteria</taxon>
        <taxon>Pseudomonadati</taxon>
        <taxon>Pseudomonadota</taxon>
        <taxon>Alphaproteobacteria</taxon>
        <taxon>Rhodobacterales</taxon>
        <taxon>Paracoccaceae</taxon>
        <taxon>Pseudothioclava</taxon>
    </lineage>
</organism>